<dbReference type="InterPro" id="IPR013261">
    <property type="entry name" value="Tim21"/>
</dbReference>
<organism evidence="12 13">
    <name type="scientific">Lepidopterella palustris CBS 459.81</name>
    <dbReference type="NCBI Taxonomy" id="1314670"/>
    <lineage>
        <taxon>Eukaryota</taxon>
        <taxon>Fungi</taxon>
        <taxon>Dikarya</taxon>
        <taxon>Ascomycota</taxon>
        <taxon>Pezizomycotina</taxon>
        <taxon>Dothideomycetes</taxon>
        <taxon>Pleosporomycetidae</taxon>
        <taxon>Mytilinidiales</taxon>
        <taxon>Argynnaceae</taxon>
        <taxon>Lepidopterella</taxon>
    </lineage>
</organism>
<dbReference type="AlphaFoldDB" id="A0A8E2JKQ2"/>
<evidence type="ECO:0000256" key="7">
    <source>
        <dbReference type="ARBA" id="ARBA00022989"/>
    </source>
</evidence>
<keyword evidence="7 11" id="KW-1133">Transmembrane helix</keyword>
<gene>
    <name evidence="12" type="ORF">K432DRAFT_377086</name>
</gene>
<protein>
    <recommendedName>
        <fullName evidence="3 11">Mitochondrial import inner membrane translocase subunit Tim21</fullName>
    </recommendedName>
</protein>
<dbReference type="Gene3D" id="3.10.450.320">
    <property type="entry name" value="Mitochondrial import inner membrane translocase subunit Tim21"/>
    <property type="match status" value="1"/>
</dbReference>
<comment type="subcellular location">
    <subcellularLocation>
        <location evidence="1 11">Mitochondrion inner membrane</location>
        <topology evidence="1 11">Single-pass membrane protein</topology>
    </subcellularLocation>
</comment>
<keyword evidence="11" id="KW-0813">Transport</keyword>
<dbReference type="PANTHER" id="PTHR13032:SF6">
    <property type="entry name" value="MITOCHONDRIAL IMPORT INNER MEMBRANE TRANSLOCASE SUBUNIT TIM21"/>
    <property type="match status" value="1"/>
</dbReference>
<keyword evidence="6" id="KW-0809">Transit peptide</keyword>
<evidence type="ECO:0000256" key="8">
    <source>
        <dbReference type="ARBA" id="ARBA00023128"/>
    </source>
</evidence>
<keyword evidence="13" id="KW-1185">Reference proteome</keyword>
<keyword evidence="5 11" id="KW-0999">Mitochondrion inner membrane</keyword>
<reference evidence="12 13" key="1">
    <citation type="journal article" date="2016" name="Nat. Commun.">
        <title>Ectomycorrhizal ecology is imprinted in the genome of the dominant symbiotic fungus Cenococcum geophilum.</title>
        <authorList>
            <consortium name="DOE Joint Genome Institute"/>
            <person name="Peter M."/>
            <person name="Kohler A."/>
            <person name="Ohm R.A."/>
            <person name="Kuo A."/>
            <person name="Krutzmann J."/>
            <person name="Morin E."/>
            <person name="Arend M."/>
            <person name="Barry K.W."/>
            <person name="Binder M."/>
            <person name="Choi C."/>
            <person name="Clum A."/>
            <person name="Copeland A."/>
            <person name="Grisel N."/>
            <person name="Haridas S."/>
            <person name="Kipfer T."/>
            <person name="LaButti K."/>
            <person name="Lindquist E."/>
            <person name="Lipzen A."/>
            <person name="Maire R."/>
            <person name="Meier B."/>
            <person name="Mihaltcheva S."/>
            <person name="Molinier V."/>
            <person name="Murat C."/>
            <person name="Poggeler S."/>
            <person name="Quandt C.A."/>
            <person name="Sperisen C."/>
            <person name="Tritt A."/>
            <person name="Tisserant E."/>
            <person name="Crous P.W."/>
            <person name="Henrissat B."/>
            <person name="Nehls U."/>
            <person name="Egli S."/>
            <person name="Spatafora J.W."/>
            <person name="Grigoriev I.V."/>
            <person name="Martin F.M."/>
        </authorList>
    </citation>
    <scope>NUCLEOTIDE SEQUENCE [LARGE SCALE GENOMIC DNA]</scope>
    <source>
        <strain evidence="12 13">CBS 459.81</strain>
    </source>
</reference>
<evidence type="ECO:0000256" key="1">
    <source>
        <dbReference type="ARBA" id="ARBA00004434"/>
    </source>
</evidence>
<comment type="subunit">
    <text evidence="11">Component of the TIM23 complex.</text>
</comment>
<feature type="transmembrane region" description="Helical" evidence="11">
    <location>
        <begin position="85"/>
        <end position="105"/>
    </location>
</feature>
<evidence type="ECO:0000256" key="5">
    <source>
        <dbReference type="ARBA" id="ARBA00022792"/>
    </source>
</evidence>
<name>A0A8E2JKQ2_9PEZI</name>
<evidence type="ECO:0000313" key="13">
    <source>
        <dbReference type="Proteomes" id="UP000250266"/>
    </source>
</evidence>
<evidence type="ECO:0000313" key="12">
    <source>
        <dbReference type="EMBL" id="OCK85982.1"/>
    </source>
</evidence>
<keyword evidence="4 11" id="KW-0812">Transmembrane</keyword>
<dbReference type="PANTHER" id="PTHR13032">
    <property type="entry name" value="MITOCHONDRIAL IMPORT INNER MEMBRANE TRANSLOCASE SUBUNIT TIM21"/>
    <property type="match status" value="1"/>
</dbReference>
<evidence type="ECO:0000256" key="6">
    <source>
        <dbReference type="ARBA" id="ARBA00022946"/>
    </source>
</evidence>
<dbReference type="Pfam" id="PF08294">
    <property type="entry name" value="TIM21"/>
    <property type="match status" value="1"/>
</dbReference>
<dbReference type="GO" id="GO:0030150">
    <property type="term" value="P:protein import into mitochondrial matrix"/>
    <property type="evidence" value="ECO:0007669"/>
    <property type="project" value="UniProtKB-UniRule"/>
</dbReference>
<dbReference type="EMBL" id="KV744810">
    <property type="protein sequence ID" value="OCK85982.1"/>
    <property type="molecule type" value="Genomic_DNA"/>
</dbReference>
<dbReference type="Proteomes" id="UP000250266">
    <property type="component" value="Unassembled WGS sequence"/>
</dbReference>
<evidence type="ECO:0000256" key="11">
    <source>
        <dbReference type="RuleBase" id="RU367142"/>
    </source>
</evidence>
<evidence type="ECO:0000256" key="3">
    <source>
        <dbReference type="ARBA" id="ARBA00020726"/>
    </source>
</evidence>
<evidence type="ECO:0000256" key="10">
    <source>
        <dbReference type="ARBA" id="ARBA00060204"/>
    </source>
</evidence>
<proteinExistence type="inferred from homology"/>
<dbReference type="OrthoDB" id="436405at2759"/>
<dbReference type="FunFam" id="3.10.450.320:FF:000002">
    <property type="entry name" value="Mitochondrial import inner membrane translocase subunit tim21"/>
    <property type="match status" value="1"/>
</dbReference>
<comment type="function">
    <text evidence="10">Essential component of the TIM23 complex, a complex that mediates the translocation of transit peptide-containing proteins across the mitochondrial inner membrane. Required to keep the TOM and the TIM23 complexes in close contact. At some point, it is released from the TOM23 complex to allow protein translocation into the mitochondrial matrix.</text>
</comment>
<comment type="similarity">
    <text evidence="2 11">Belongs to the TIM21 family.</text>
</comment>
<dbReference type="InterPro" id="IPR038552">
    <property type="entry name" value="Tim21_IMS_sf"/>
</dbReference>
<accession>A0A8E2JKQ2</accession>
<sequence length="239" mass="27028">MPAIRKPPRTAPGLRFTSSWLRRPLSRSATRVVFARSFTAQKSLSANSPSSSGRKHITVVNDDGRVRWGELSATEKAARTTQQGINLAVIVTGVILTGAVFALLYTEVFSSDSKTSHFNRATDRIKRDRRCIELLGDSKKIKAYGEPSWSRWARNRVIASKTETDRWGTEHLHMHFYVEGPLNQGVVNIHMTKKPSQDEFEYQVLAVDIKGHQRIYLENADAKKDSGKGPTKMFGVRWW</sequence>
<keyword evidence="11" id="KW-0653">Protein transport</keyword>
<keyword evidence="8 11" id="KW-0496">Mitochondrion</keyword>
<keyword evidence="11" id="KW-0811">Translocation</keyword>
<evidence type="ECO:0000256" key="9">
    <source>
        <dbReference type="ARBA" id="ARBA00023136"/>
    </source>
</evidence>
<keyword evidence="9 11" id="KW-0472">Membrane</keyword>
<dbReference type="GO" id="GO:0005744">
    <property type="term" value="C:TIM23 mitochondrial import inner membrane translocase complex"/>
    <property type="evidence" value="ECO:0007669"/>
    <property type="project" value="UniProtKB-UniRule"/>
</dbReference>
<evidence type="ECO:0000256" key="2">
    <source>
        <dbReference type="ARBA" id="ARBA00010867"/>
    </source>
</evidence>
<evidence type="ECO:0000256" key="4">
    <source>
        <dbReference type="ARBA" id="ARBA00022692"/>
    </source>
</evidence>